<name>A0A1C6HTJ5_9FIRM</name>
<sequence>MEDEQFDRYIADMLDDDTVLKMSEQLFHSRPPRRWWRRIAAIAACFMLVLGASNYRTILAAAAMNSDRPSRPRAATSSWW</sequence>
<organism evidence="2">
    <name type="scientific">uncultured Anaerotruncus sp</name>
    <dbReference type="NCBI Taxonomy" id="905011"/>
    <lineage>
        <taxon>Bacteria</taxon>
        <taxon>Bacillati</taxon>
        <taxon>Bacillota</taxon>
        <taxon>Clostridia</taxon>
        <taxon>Eubacteriales</taxon>
        <taxon>Oscillospiraceae</taxon>
        <taxon>Anaerotruncus</taxon>
        <taxon>environmental samples</taxon>
    </lineage>
</organism>
<dbReference type="EMBL" id="FMHG01000001">
    <property type="protein sequence ID" value="SCJ60808.1"/>
    <property type="molecule type" value="Genomic_DNA"/>
</dbReference>
<accession>A0A1C6HTJ5</accession>
<evidence type="ECO:0000313" key="2">
    <source>
        <dbReference type="EMBL" id="SCJ60808.1"/>
    </source>
</evidence>
<keyword evidence="1" id="KW-0812">Transmembrane</keyword>
<evidence type="ECO:0000256" key="1">
    <source>
        <dbReference type="SAM" id="Phobius"/>
    </source>
</evidence>
<reference evidence="2" key="1">
    <citation type="submission" date="2015-09" db="EMBL/GenBank/DDBJ databases">
        <authorList>
            <consortium name="Pathogen Informatics"/>
        </authorList>
    </citation>
    <scope>NUCLEOTIDE SEQUENCE</scope>
    <source>
        <strain evidence="2">2789STDY5834896</strain>
    </source>
</reference>
<proteinExistence type="predicted"/>
<protein>
    <submittedName>
        <fullName evidence="2">Uncharacterized protein</fullName>
    </submittedName>
</protein>
<dbReference type="AlphaFoldDB" id="A0A1C6HTJ5"/>
<gene>
    <name evidence="2" type="ORF">SAMEA3545359_01035</name>
</gene>
<keyword evidence="1" id="KW-0472">Membrane</keyword>
<keyword evidence="1" id="KW-1133">Transmembrane helix</keyword>
<feature type="transmembrane region" description="Helical" evidence="1">
    <location>
        <begin position="39"/>
        <end position="63"/>
    </location>
</feature>